<protein>
    <submittedName>
        <fullName evidence="3">GNAT family N-acetyltransferase</fullName>
    </submittedName>
</protein>
<reference evidence="3 4" key="1">
    <citation type="submission" date="2018-10" db="EMBL/GenBank/DDBJ databases">
        <title>Genome-guide identification and characterization of bacteria that degrade polycyclic aromatic hydrocarbons and resist hexavalent chromium simultaneously.</title>
        <authorList>
            <person name="Feng H."/>
        </authorList>
    </citation>
    <scope>NUCLEOTIDE SEQUENCE [LARGE SCALE GENOMIC DNA]</scope>
    <source>
        <strain evidence="3 4">J015</strain>
    </source>
</reference>
<dbReference type="SUPFAM" id="SSF55729">
    <property type="entry name" value="Acyl-CoA N-acyltransferases (Nat)"/>
    <property type="match status" value="1"/>
</dbReference>
<dbReference type="GO" id="GO:0005829">
    <property type="term" value="C:cytosol"/>
    <property type="evidence" value="ECO:0007669"/>
    <property type="project" value="InterPro"/>
</dbReference>
<dbReference type="InterPro" id="IPR016181">
    <property type="entry name" value="Acyl_CoA_acyltransferase"/>
</dbReference>
<reference evidence="4" key="2">
    <citation type="submission" date="2018-10" db="EMBL/GenBank/DDBJ databases">
        <authorList>
            <person name="Wang Y."/>
            <person name="Wang J."/>
            <person name="Yang X."/>
            <person name="Wang Z."/>
            <person name="Huang Y."/>
        </authorList>
    </citation>
    <scope>NUCLEOTIDE SEQUENCE [LARGE SCALE GENOMIC DNA]</scope>
    <source>
        <strain evidence="4">J015</strain>
    </source>
</reference>
<dbReference type="EMBL" id="RBNH01000001">
    <property type="protein sequence ID" value="RKO27562.1"/>
    <property type="molecule type" value="Genomic_DNA"/>
</dbReference>
<dbReference type="PROSITE" id="PS51186">
    <property type="entry name" value="GNAT"/>
    <property type="match status" value="1"/>
</dbReference>
<comment type="caution">
    <text evidence="3">The sequence shown here is derived from an EMBL/GenBank/DDBJ whole genome shotgun (WGS) entry which is preliminary data.</text>
</comment>
<dbReference type="Gene3D" id="3.40.630.30">
    <property type="match status" value="1"/>
</dbReference>
<sequence>MPGFLPLAAWFMPQLSVPAMGRPSGIVRDVPPRCSRSTRIRRSGGFSWPETTSVSGKGSKGVKLLRHRPQDLGECAEVVRGSWMRSAAPTPATRACRVTYDAGVYGTDRNSALEQPHAHGPDHCYADTYAATMSEVIRVRRHVDLTARELSALQSLFDSEYLNDFGPWNPDAPYGYSPADTHVLAFRGRDVAAHVGFQGRRIAVGQDEVMVGGTGGVLVDERSRGTGLGRRVMRHTQKVMRDESDVDFGFLGCRREVVPFYESAGWIQVFATERCLSRLDQNSVVVSQGGPTLICSANRDVSEWPEGDIDLRGTPW</sequence>
<dbReference type="InterPro" id="IPR000182">
    <property type="entry name" value="GNAT_dom"/>
</dbReference>
<organism evidence="3 4">
    <name type="scientific">Pseudarthrobacter phenanthrenivorans</name>
    <name type="common">Arthrobacter phenanthrenivorans</name>
    <dbReference type="NCBI Taxonomy" id="361575"/>
    <lineage>
        <taxon>Bacteria</taxon>
        <taxon>Bacillati</taxon>
        <taxon>Actinomycetota</taxon>
        <taxon>Actinomycetes</taxon>
        <taxon>Micrococcales</taxon>
        <taxon>Micrococcaceae</taxon>
        <taxon>Pseudarthrobacter</taxon>
    </lineage>
</organism>
<feature type="region of interest" description="Disordered" evidence="1">
    <location>
        <begin position="28"/>
        <end position="62"/>
    </location>
</feature>
<dbReference type="GO" id="GO:0016747">
    <property type="term" value="F:acyltransferase activity, transferring groups other than amino-acyl groups"/>
    <property type="evidence" value="ECO:0007669"/>
    <property type="project" value="InterPro"/>
</dbReference>
<dbReference type="Proteomes" id="UP000273159">
    <property type="component" value="Unassembled WGS sequence"/>
</dbReference>
<accession>A0A3B0G195</accession>
<evidence type="ECO:0000313" key="3">
    <source>
        <dbReference type="EMBL" id="RKO27562.1"/>
    </source>
</evidence>
<dbReference type="Pfam" id="PF02474">
    <property type="entry name" value="NodA"/>
    <property type="match status" value="1"/>
</dbReference>
<proteinExistence type="predicted"/>
<dbReference type="AlphaFoldDB" id="A0A3B0G195"/>
<feature type="domain" description="N-acetyltransferase" evidence="2">
    <location>
        <begin position="135"/>
        <end position="291"/>
    </location>
</feature>
<evidence type="ECO:0000259" key="2">
    <source>
        <dbReference type="PROSITE" id="PS51186"/>
    </source>
</evidence>
<gene>
    <name evidence="3" type="ORF">D7Z96_01095</name>
</gene>
<evidence type="ECO:0000256" key="1">
    <source>
        <dbReference type="SAM" id="MobiDB-lite"/>
    </source>
</evidence>
<name>A0A3B0G195_PSEPS</name>
<keyword evidence="3" id="KW-0808">Transferase</keyword>
<evidence type="ECO:0000313" key="4">
    <source>
        <dbReference type="Proteomes" id="UP000273159"/>
    </source>
</evidence>
<dbReference type="InterPro" id="IPR003484">
    <property type="entry name" value="NodA"/>
</dbReference>